<feature type="domain" description="Zn(2)-C6 fungal-type" evidence="6">
    <location>
        <begin position="26"/>
        <end position="55"/>
    </location>
</feature>
<protein>
    <recommendedName>
        <fullName evidence="6">Zn(2)-C6 fungal-type domain-containing protein</fullName>
    </recommendedName>
</protein>
<evidence type="ECO:0000256" key="2">
    <source>
        <dbReference type="ARBA" id="ARBA00023125"/>
    </source>
</evidence>
<feature type="region of interest" description="Disordered" evidence="5">
    <location>
        <begin position="146"/>
        <end position="244"/>
    </location>
</feature>
<feature type="region of interest" description="Disordered" evidence="5">
    <location>
        <begin position="267"/>
        <end position="295"/>
    </location>
</feature>
<evidence type="ECO:0000313" key="7">
    <source>
        <dbReference type="EMBL" id="OKL63016.1"/>
    </source>
</evidence>
<evidence type="ECO:0000256" key="1">
    <source>
        <dbReference type="ARBA" id="ARBA00023015"/>
    </source>
</evidence>
<reference evidence="7 8" key="1">
    <citation type="submission" date="2015-06" db="EMBL/GenBank/DDBJ databases">
        <title>Talaromyces atroroseus IBT 11181 draft genome.</title>
        <authorList>
            <person name="Rasmussen K.B."/>
            <person name="Rasmussen S."/>
            <person name="Petersen B."/>
            <person name="Sicheritz-Ponten T."/>
            <person name="Mortensen U.H."/>
            <person name="Thrane U."/>
        </authorList>
    </citation>
    <scope>NUCLEOTIDE SEQUENCE [LARGE SCALE GENOMIC DNA]</scope>
    <source>
        <strain evidence="7 8">IBT 11181</strain>
    </source>
</reference>
<dbReference type="OrthoDB" id="4151048at2759"/>
<evidence type="ECO:0000313" key="8">
    <source>
        <dbReference type="Proteomes" id="UP000214365"/>
    </source>
</evidence>
<accession>A0A1Q5QAR0</accession>
<sequence length="368" mass="41123">MTARQSTPSSEHSAHSDNVRKRVCKACDRCRLKKSKCDGASPCGRCRADNAICVFGERKKAHDKVYPKGYVEMLEQQQVWLVNGLQELYRRAQEGEGWTGEPLKAESNGHPLTHDLLTRLGALDHTKGEQFEENVESMQQKLWQQNPGYMQRQESSDGSSDTAQSPIISSSGSSNNSNNHRHHIHHHHNNNHRVHPYNVSGYAEALSRRQLPPTPPSYSPSSQTMTTIKSEQGQTPAASTNNINTGFRSTVASTSTLLLSQQGINPMALQNPQNNLHQQQQQQQSQQPWVGSNASASDLSFDDLDLLGNQYTMFDEASSSPPPMFATRQQQQQSQQQMPISCLPPSMLFDANDDFSQYFNPNMEISTI</sequence>
<dbReference type="CDD" id="cd00067">
    <property type="entry name" value="GAL4"/>
    <property type="match status" value="1"/>
</dbReference>
<dbReference type="InterPro" id="IPR036864">
    <property type="entry name" value="Zn2-C6_fun-type_DNA-bd_sf"/>
</dbReference>
<dbReference type="Gene3D" id="4.10.240.10">
    <property type="entry name" value="Zn(2)-C6 fungal-type DNA-binding domain"/>
    <property type="match status" value="1"/>
</dbReference>
<feature type="compositionally biased region" description="Polar residues" evidence="5">
    <location>
        <begin position="146"/>
        <end position="164"/>
    </location>
</feature>
<feature type="compositionally biased region" description="Polar residues" evidence="5">
    <location>
        <begin position="228"/>
        <end position="244"/>
    </location>
</feature>
<keyword evidence="3" id="KW-0804">Transcription</keyword>
<keyword evidence="1" id="KW-0805">Transcription regulation</keyword>
<dbReference type="SMART" id="SM00066">
    <property type="entry name" value="GAL4"/>
    <property type="match status" value="1"/>
</dbReference>
<dbReference type="PANTHER" id="PTHR47655">
    <property type="entry name" value="QUINIC ACID UTILIZATION ACTIVATOR"/>
    <property type="match status" value="1"/>
</dbReference>
<dbReference type="FunFam" id="4.10.240.10:FF:000013">
    <property type="entry name" value="C6 transcription factor, putative"/>
    <property type="match status" value="1"/>
</dbReference>
<keyword evidence="2" id="KW-0238">DNA-binding</keyword>
<dbReference type="EMBL" id="LFMY01000002">
    <property type="protein sequence ID" value="OKL63016.1"/>
    <property type="molecule type" value="Genomic_DNA"/>
</dbReference>
<dbReference type="GO" id="GO:0008270">
    <property type="term" value="F:zinc ion binding"/>
    <property type="evidence" value="ECO:0007669"/>
    <property type="project" value="InterPro"/>
</dbReference>
<feature type="region of interest" description="Disordered" evidence="5">
    <location>
        <begin position="317"/>
        <end position="336"/>
    </location>
</feature>
<dbReference type="GeneID" id="31001803"/>
<organism evidence="7 8">
    <name type="scientific">Talaromyces atroroseus</name>
    <dbReference type="NCBI Taxonomy" id="1441469"/>
    <lineage>
        <taxon>Eukaryota</taxon>
        <taxon>Fungi</taxon>
        <taxon>Dikarya</taxon>
        <taxon>Ascomycota</taxon>
        <taxon>Pezizomycotina</taxon>
        <taxon>Eurotiomycetes</taxon>
        <taxon>Eurotiomycetidae</taxon>
        <taxon>Eurotiales</taxon>
        <taxon>Trichocomaceae</taxon>
        <taxon>Talaromyces</taxon>
        <taxon>Talaromyces sect. Trachyspermi</taxon>
    </lineage>
</organism>
<dbReference type="SUPFAM" id="SSF57701">
    <property type="entry name" value="Zn2/Cys6 DNA-binding domain"/>
    <property type="match status" value="1"/>
</dbReference>
<evidence type="ECO:0000259" key="6">
    <source>
        <dbReference type="PROSITE" id="PS50048"/>
    </source>
</evidence>
<feature type="compositionally biased region" description="Low complexity" evidence="5">
    <location>
        <begin position="270"/>
        <end position="295"/>
    </location>
</feature>
<keyword evidence="8" id="KW-1185">Reference proteome</keyword>
<dbReference type="STRING" id="1441469.A0A1Q5QAR0"/>
<name>A0A1Q5QAR0_TALAT</name>
<keyword evidence="4" id="KW-0539">Nucleus</keyword>
<dbReference type="RefSeq" id="XP_020123137.1">
    <property type="nucleotide sequence ID" value="XM_020261779.1"/>
</dbReference>
<dbReference type="Proteomes" id="UP000214365">
    <property type="component" value="Unassembled WGS sequence"/>
</dbReference>
<evidence type="ECO:0000256" key="4">
    <source>
        <dbReference type="ARBA" id="ARBA00023242"/>
    </source>
</evidence>
<dbReference type="InterPro" id="IPR052783">
    <property type="entry name" value="Metabolic/Drug-Res_Regulator"/>
</dbReference>
<dbReference type="AlphaFoldDB" id="A0A1Q5QAR0"/>
<dbReference type="GO" id="GO:0000981">
    <property type="term" value="F:DNA-binding transcription factor activity, RNA polymerase II-specific"/>
    <property type="evidence" value="ECO:0007669"/>
    <property type="project" value="InterPro"/>
</dbReference>
<dbReference type="PROSITE" id="PS50048">
    <property type="entry name" value="ZN2_CY6_FUNGAL_2"/>
    <property type="match status" value="1"/>
</dbReference>
<evidence type="ECO:0000256" key="5">
    <source>
        <dbReference type="SAM" id="MobiDB-lite"/>
    </source>
</evidence>
<comment type="caution">
    <text evidence="7">The sequence shown here is derived from an EMBL/GenBank/DDBJ whole genome shotgun (WGS) entry which is preliminary data.</text>
</comment>
<dbReference type="PANTHER" id="PTHR47655:SF3">
    <property type="entry name" value="ZN(II)2CYS6 TRANSCRIPTION FACTOR (EUROFUNG)"/>
    <property type="match status" value="1"/>
</dbReference>
<proteinExistence type="predicted"/>
<evidence type="ECO:0000256" key="3">
    <source>
        <dbReference type="ARBA" id="ARBA00023163"/>
    </source>
</evidence>
<dbReference type="GO" id="GO:0003677">
    <property type="term" value="F:DNA binding"/>
    <property type="evidence" value="ECO:0007669"/>
    <property type="project" value="UniProtKB-KW"/>
</dbReference>
<feature type="compositionally biased region" description="Basic residues" evidence="5">
    <location>
        <begin position="179"/>
        <end position="195"/>
    </location>
</feature>
<feature type="compositionally biased region" description="Low complexity" evidence="5">
    <location>
        <begin position="165"/>
        <end position="178"/>
    </location>
</feature>
<dbReference type="PROSITE" id="PS00463">
    <property type="entry name" value="ZN2_CY6_FUNGAL_1"/>
    <property type="match status" value="1"/>
</dbReference>
<gene>
    <name evidence="7" type="ORF">UA08_02048</name>
</gene>
<dbReference type="InterPro" id="IPR001138">
    <property type="entry name" value="Zn2Cys6_DnaBD"/>
</dbReference>
<dbReference type="Pfam" id="PF00172">
    <property type="entry name" value="Zn_clus"/>
    <property type="match status" value="1"/>
</dbReference>